<comment type="caution">
    <text evidence="10">The sequence shown here is derived from an EMBL/GenBank/DDBJ whole genome shotgun (WGS) entry which is preliminary data.</text>
</comment>
<evidence type="ECO:0000256" key="4">
    <source>
        <dbReference type="ARBA" id="ARBA00022840"/>
    </source>
</evidence>
<evidence type="ECO:0000313" key="10">
    <source>
        <dbReference type="EMBL" id="MBK0399854.1"/>
    </source>
</evidence>
<dbReference type="AlphaFoldDB" id="A0A8J7M7N0"/>
<feature type="transmembrane region" description="Helical" evidence="7">
    <location>
        <begin position="66"/>
        <end position="88"/>
    </location>
</feature>
<dbReference type="Pfam" id="PF00005">
    <property type="entry name" value="ABC_tran"/>
    <property type="match status" value="1"/>
</dbReference>
<proteinExistence type="predicted"/>
<dbReference type="InterPro" id="IPR036640">
    <property type="entry name" value="ABC1_TM_sf"/>
</dbReference>
<dbReference type="GO" id="GO:0005524">
    <property type="term" value="F:ATP binding"/>
    <property type="evidence" value="ECO:0007669"/>
    <property type="project" value="UniProtKB-KW"/>
</dbReference>
<dbReference type="PANTHER" id="PTHR43394">
    <property type="entry name" value="ATP-DEPENDENT PERMEASE MDL1, MITOCHONDRIAL"/>
    <property type="match status" value="1"/>
</dbReference>
<accession>A0A8J7M7N0</accession>
<dbReference type="SMART" id="SM00382">
    <property type="entry name" value="AAA"/>
    <property type="match status" value="1"/>
</dbReference>
<name>A0A8J7M7N0_9RHOB</name>
<feature type="domain" description="ABC transmembrane type-1" evidence="9">
    <location>
        <begin position="35"/>
        <end position="337"/>
    </location>
</feature>
<dbReference type="PROSITE" id="PS50893">
    <property type="entry name" value="ABC_TRANSPORTER_2"/>
    <property type="match status" value="1"/>
</dbReference>
<dbReference type="InterPro" id="IPR027417">
    <property type="entry name" value="P-loop_NTPase"/>
</dbReference>
<dbReference type="Proteomes" id="UP000655420">
    <property type="component" value="Unassembled WGS sequence"/>
</dbReference>
<dbReference type="SUPFAM" id="SSF90123">
    <property type="entry name" value="ABC transporter transmembrane region"/>
    <property type="match status" value="1"/>
</dbReference>
<reference evidence="10" key="1">
    <citation type="submission" date="2020-12" db="EMBL/GenBank/DDBJ databases">
        <title>Bacterial taxonomy.</title>
        <authorList>
            <person name="Pan X."/>
        </authorList>
    </citation>
    <scope>NUCLEOTIDE SEQUENCE</scope>
    <source>
        <strain evidence="10">M0105</strain>
    </source>
</reference>
<dbReference type="GO" id="GO:0005886">
    <property type="term" value="C:plasma membrane"/>
    <property type="evidence" value="ECO:0007669"/>
    <property type="project" value="UniProtKB-SubCell"/>
</dbReference>
<dbReference type="PANTHER" id="PTHR43394:SF1">
    <property type="entry name" value="ATP-BINDING CASSETTE SUB-FAMILY B MEMBER 10, MITOCHONDRIAL"/>
    <property type="match status" value="1"/>
</dbReference>
<evidence type="ECO:0000313" key="11">
    <source>
        <dbReference type="Proteomes" id="UP000655420"/>
    </source>
</evidence>
<dbReference type="PROSITE" id="PS00211">
    <property type="entry name" value="ABC_TRANSPORTER_1"/>
    <property type="match status" value="1"/>
</dbReference>
<dbReference type="InterPro" id="IPR011527">
    <property type="entry name" value="ABC1_TM_dom"/>
</dbReference>
<dbReference type="EMBL" id="JAEHHL010000006">
    <property type="protein sequence ID" value="MBK0399854.1"/>
    <property type="molecule type" value="Genomic_DNA"/>
</dbReference>
<keyword evidence="4 10" id="KW-0067">ATP-binding</keyword>
<dbReference type="InterPro" id="IPR003439">
    <property type="entry name" value="ABC_transporter-like_ATP-bd"/>
</dbReference>
<evidence type="ECO:0000256" key="6">
    <source>
        <dbReference type="ARBA" id="ARBA00023136"/>
    </source>
</evidence>
<keyword evidence="11" id="KW-1185">Reference proteome</keyword>
<feature type="transmembrane region" description="Helical" evidence="7">
    <location>
        <begin position="34"/>
        <end position="60"/>
    </location>
</feature>
<evidence type="ECO:0000256" key="3">
    <source>
        <dbReference type="ARBA" id="ARBA00022741"/>
    </source>
</evidence>
<dbReference type="GO" id="GO:0016887">
    <property type="term" value="F:ATP hydrolysis activity"/>
    <property type="evidence" value="ECO:0007669"/>
    <property type="project" value="InterPro"/>
</dbReference>
<feature type="transmembrane region" description="Helical" evidence="7">
    <location>
        <begin position="195"/>
        <end position="212"/>
    </location>
</feature>
<evidence type="ECO:0000259" key="9">
    <source>
        <dbReference type="PROSITE" id="PS50929"/>
    </source>
</evidence>
<dbReference type="InterPro" id="IPR039421">
    <property type="entry name" value="Type_1_exporter"/>
</dbReference>
<dbReference type="InterPro" id="IPR003593">
    <property type="entry name" value="AAA+_ATPase"/>
</dbReference>
<dbReference type="PROSITE" id="PS50929">
    <property type="entry name" value="ABC_TM1F"/>
    <property type="match status" value="1"/>
</dbReference>
<sequence>MTVARAEPADGQGRDRDARRALLRVFRDYAGSRLWGTAALVFAAAILEGVGVLLLVPLISLVLGDAAGAVAAGRAGEIAAGIFSALGVQSKEGQLALGLGVFLAVVGLRAIVDLARARSMTSLALGFVVALRAHFFGAIAEAPWGAVAGLDREAAGHSLSVDLSRAEGFVWAFWTALLAAGSLAVYGVIAMAVSPAMTAVALAVGGALFLALRPLRRRAARLGTQMSGEDAGFYGQTGRFLAGLKPARAHRLSREHVARSLASARRVADRAGALQMDLARSGIVVQTAVAVTAVVIVLSGVMLADAGAETLIAMLLVLVRIMRPFQTLQHALQNIASSAASYQAADDRLRAAVASAPSEPAVSPRAVDRAPGLRLVNASASAGGVRILDGVSCQVPAGRVTLIAGFSGAGKTTLCDLLAGLLVPEDGDFEIDGQRADAALRAGLAEALAYVGQEPFLVEPTLRENLGWGARGADDAAMRAALAAVGAGGLVAWDAGGLDMPVGVEATRFSGGERQRLRLARAILRAPRLMVLDEATNALDAAAESDVLSGLRRELPDATIVIVSHRPAALAIADHVVWLEAGRVVEEGASSALRADPSSRTANWWRSASSAG</sequence>
<dbReference type="InterPro" id="IPR017871">
    <property type="entry name" value="ABC_transporter-like_CS"/>
</dbReference>
<evidence type="ECO:0000259" key="8">
    <source>
        <dbReference type="PROSITE" id="PS50893"/>
    </source>
</evidence>
<evidence type="ECO:0000256" key="5">
    <source>
        <dbReference type="ARBA" id="ARBA00022989"/>
    </source>
</evidence>
<organism evidence="10 11">
    <name type="scientific">Thermohalobaculum xanthum</name>
    <dbReference type="NCBI Taxonomy" id="2753746"/>
    <lineage>
        <taxon>Bacteria</taxon>
        <taxon>Pseudomonadati</taxon>
        <taxon>Pseudomonadota</taxon>
        <taxon>Alphaproteobacteria</taxon>
        <taxon>Rhodobacterales</taxon>
        <taxon>Paracoccaceae</taxon>
        <taxon>Thermohalobaculum</taxon>
    </lineage>
</organism>
<gene>
    <name evidence="10" type="ORF">H0I76_11690</name>
</gene>
<feature type="transmembrane region" description="Helical" evidence="7">
    <location>
        <begin position="95"/>
        <end position="112"/>
    </location>
</feature>
<feature type="transmembrane region" description="Helical" evidence="7">
    <location>
        <begin position="168"/>
        <end position="189"/>
    </location>
</feature>
<dbReference type="Gene3D" id="1.20.1560.10">
    <property type="entry name" value="ABC transporter type 1, transmembrane domain"/>
    <property type="match status" value="1"/>
</dbReference>
<comment type="subcellular location">
    <subcellularLocation>
        <location evidence="1">Cell membrane</location>
        <topology evidence="1">Multi-pass membrane protein</topology>
    </subcellularLocation>
</comment>
<dbReference type="CDD" id="cd03228">
    <property type="entry name" value="ABCC_MRP_Like"/>
    <property type="match status" value="1"/>
</dbReference>
<keyword evidence="3" id="KW-0547">Nucleotide-binding</keyword>
<protein>
    <submittedName>
        <fullName evidence="10">ABC transporter ATP-binding protein</fullName>
    </submittedName>
</protein>
<feature type="transmembrane region" description="Helical" evidence="7">
    <location>
        <begin position="124"/>
        <end position="147"/>
    </location>
</feature>
<feature type="transmembrane region" description="Helical" evidence="7">
    <location>
        <begin position="283"/>
        <end position="304"/>
    </location>
</feature>
<dbReference type="RefSeq" id="WP_200610042.1">
    <property type="nucleotide sequence ID" value="NZ_JAEHHL010000006.1"/>
</dbReference>
<dbReference type="Gene3D" id="3.40.50.300">
    <property type="entry name" value="P-loop containing nucleotide triphosphate hydrolases"/>
    <property type="match status" value="1"/>
</dbReference>
<evidence type="ECO:0000256" key="7">
    <source>
        <dbReference type="SAM" id="Phobius"/>
    </source>
</evidence>
<evidence type="ECO:0000256" key="2">
    <source>
        <dbReference type="ARBA" id="ARBA00022692"/>
    </source>
</evidence>
<feature type="domain" description="ABC transporter" evidence="8">
    <location>
        <begin position="373"/>
        <end position="606"/>
    </location>
</feature>
<dbReference type="GO" id="GO:0015421">
    <property type="term" value="F:ABC-type oligopeptide transporter activity"/>
    <property type="evidence" value="ECO:0007669"/>
    <property type="project" value="TreeGrafter"/>
</dbReference>
<keyword evidence="5 7" id="KW-1133">Transmembrane helix</keyword>
<dbReference type="SUPFAM" id="SSF52540">
    <property type="entry name" value="P-loop containing nucleoside triphosphate hydrolases"/>
    <property type="match status" value="1"/>
</dbReference>
<evidence type="ECO:0000256" key="1">
    <source>
        <dbReference type="ARBA" id="ARBA00004651"/>
    </source>
</evidence>
<keyword evidence="6 7" id="KW-0472">Membrane</keyword>
<keyword evidence="2 7" id="KW-0812">Transmembrane</keyword>